<reference evidence="1" key="1">
    <citation type="journal article" date="2013" name="Genetics">
        <title>The draft genome and transcriptome of Panagrellus redivivus are shaped by the harsh demands of a free-living lifestyle.</title>
        <authorList>
            <person name="Srinivasan J."/>
            <person name="Dillman A.R."/>
            <person name="Macchietto M.G."/>
            <person name="Heikkinen L."/>
            <person name="Lakso M."/>
            <person name="Fracchia K.M."/>
            <person name="Antoshechkin I."/>
            <person name="Mortazavi A."/>
            <person name="Wong G."/>
            <person name="Sternberg P.W."/>
        </authorList>
    </citation>
    <scope>NUCLEOTIDE SEQUENCE [LARGE SCALE GENOMIC DNA]</scope>
    <source>
        <strain evidence="1">MT8872</strain>
    </source>
</reference>
<protein>
    <submittedName>
        <fullName evidence="2">Ras-GEF domain-containing protein</fullName>
    </submittedName>
</protein>
<dbReference type="Proteomes" id="UP000492821">
    <property type="component" value="Unassembled WGS sequence"/>
</dbReference>
<sequence>MPVWLEKDFPTHYDALFAVKVLFALYCRLEKNSKQVEDQKMEPQIDKMKQIQLAFMLFSQCVAHYNKLTMKRPRKNGTTITAMLVSTQMT</sequence>
<proteinExistence type="predicted"/>
<keyword evidence="1" id="KW-1185">Reference proteome</keyword>
<evidence type="ECO:0000313" key="1">
    <source>
        <dbReference type="Proteomes" id="UP000492821"/>
    </source>
</evidence>
<reference evidence="2" key="2">
    <citation type="submission" date="2020-10" db="UniProtKB">
        <authorList>
            <consortium name="WormBaseParasite"/>
        </authorList>
    </citation>
    <scope>IDENTIFICATION</scope>
</reference>
<organism evidence="1 2">
    <name type="scientific">Panagrellus redivivus</name>
    <name type="common">Microworm</name>
    <dbReference type="NCBI Taxonomy" id="6233"/>
    <lineage>
        <taxon>Eukaryota</taxon>
        <taxon>Metazoa</taxon>
        <taxon>Ecdysozoa</taxon>
        <taxon>Nematoda</taxon>
        <taxon>Chromadorea</taxon>
        <taxon>Rhabditida</taxon>
        <taxon>Tylenchina</taxon>
        <taxon>Panagrolaimomorpha</taxon>
        <taxon>Panagrolaimoidea</taxon>
        <taxon>Panagrolaimidae</taxon>
        <taxon>Panagrellus</taxon>
    </lineage>
</organism>
<dbReference type="AlphaFoldDB" id="A0A7E4VEF6"/>
<accession>A0A7E4VEF6</accession>
<name>A0A7E4VEF6_PANRE</name>
<evidence type="ECO:0000313" key="2">
    <source>
        <dbReference type="WBParaSite" id="Pan_g20083.t1"/>
    </source>
</evidence>
<dbReference type="WBParaSite" id="Pan_g20083.t1">
    <property type="protein sequence ID" value="Pan_g20083.t1"/>
    <property type="gene ID" value="Pan_g20083"/>
</dbReference>